<keyword evidence="5 10" id="KW-0133">Cell shape</keyword>
<dbReference type="GO" id="GO:0051991">
    <property type="term" value="F:UDP-N-acetyl-D-glucosamine:N-acetylmuramoyl-L-alanyl-D-glutamyl-meso-2,6-diaminopimelyl-D-alanyl-D-alanine-diphosphoundecaprenol 4-beta-N-acetylglucosaminlytransferase activity"/>
    <property type="evidence" value="ECO:0007669"/>
    <property type="project" value="RHEA"/>
</dbReference>
<evidence type="ECO:0000256" key="2">
    <source>
        <dbReference type="ARBA" id="ARBA00022618"/>
    </source>
</evidence>
<evidence type="ECO:0000256" key="11">
    <source>
        <dbReference type="SAM" id="MobiDB-lite"/>
    </source>
</evidence>
<evidence type="ECO:0000256" key="3">
    <source>
        <dbReference type="ARBA" id="ARBA00022676"/>
    </source>
</evidence>
<evidence type="ECO:0000256" key="5">
    <source>
        <dbReference type="ARBA" id="ARBA00022960"/>
    </source>
</evidence>
<keyword evidence="2 10" id="KW-0132">Cell division</keyword>
<evidence type="ECO:0000313" key="15">
    <source>
        <dbReference type="Proteomes" id="UP000190774"/>
    </source>
</evidence>
<comment type="pathway">
    <text evidence="10">Cell wall biogenesis; peptidoglycan biosynthesis.</text>
</comment>
<feature type="domain" description="Glycosyl transferase family 28 C-terminal" evidence="13">
    <location>
        <begin position="196"/>
        <end position="360"/>
    </location>
</feature>
<dbReference type="GO" id="GO:0009252">
    <property type="term" value="P:peptidoglycan biosynthetic process"/>
    <property type="evidence" value="ECO:0007669"/>
    <property type="project" value="UniProtKB-UniRule"/>
</dbReference>
<name>A0A1T4XSB4_9BACT</name>
<dbReference type="UniPathway" id="UPA00219"/>
<dbReference type="EC" id="2.4.1.227" evidence="10"/>
<comment type="subcellular location">
    <subcellularLocation>
        <location evidence="10">Cell membrane</location>
        <topology evidence="10">Peripheral membrane protein</topology>
        <orientation evidence="10">Cytoplasmic side</orientation>
    </subcellularLocation>
</comment>
<dbReference type="GO" id="GO:0050511">
    <property type="term" value="F:undecaprenyldiphospho-muramoylpentapeptide beta-N-acetylglucosaminyltransferase activity"/>
    <property type="evidence" value="ECO:0007669"/>
    <property type="project" value="UniProtKB-UniRule"/>
</dbReference>
<dbReference type="HAMAP" id="MF_00033">
    <property type="entry name" value="MurG"/>
    <property type="match status" value="1"/>
</dbReference>
<dbReference type="InterPro" id="IPR004276">
    <property type="entry name" value="GlycoTrans_28_N"/>
</dbReference>
<feature type="compositionally biased region" description="Basic and acidic residues" evidence="11">
    <location>
        <begin position="360"/>
        <end position="369"/>
    </location>
</feature>
<accession>A0A1T4XSB4</accession>
<evidence type="ECO:0000256" key="1">
    <source>
        <dbReference type="ARBA" id="ARBA00022475"/>
    </source>
</evidence>
<keyword evidence="3 10" id="KW-0328">Glycosyltransferase</keyword>
<feature type="region of interest" description="Disordered" evidence="11">
    <location>
        <begin position="360"/>
        <end position="411"/>
    </location>
</feature>
<dbReference type="GO" id="GO:0051301">
    <property type="term" value="P:cell division"/>
    <property type="evidence" value="ECO:0007669"/>
    <property type="project" value="UniProtKB-KW"/>
</dbReference>
<dbReference type="RefSeq" id="WP_176159325.1">
    <property type="nucleotide sequence ID" value="NZ_FUYE01000005.1"/>
</dbReference>
<dbReference type="CDD" id="cd03785">
    <property type="entry name" value="GT28_MurG"/>
    <property type="match status" value="1"/>
</dbReference>
<keyword evidence="9 10" id="KW-0961">Cell wall biogenesis/degradation</keyword>
<dbReference type="EMBL" id="FUYE01000005">
    <property type="protein sequence ID" value="SKA92424.1"/>
    <property type="molecule type" value="Genomic_DNA"/>
</dbReference>
<feature type="binding site" evidence="10">
    <location>
        <begin position="18"/>
        <end position="20"/>
    </location>
    <ligand>
        <name>UDP-N-acetyl-alpha-D-glucosamine</name>
        <dbReference type="ChEBI" id="CHEBI:57705"/>
    </ligand>
</feature>
<dbReference type="PANTHER" id="PTHR21015">
    <property type="entry name" value="UDP-N-ACETYLGLUCOSAMINE--N-ACETYLMURAMYL-(PENTAPEPTIDE) PYROPHOSPHORYL-UNDECAPRENOL N-ACETYLGLUCOSAMINE TRANSFERASE 1"/>
    <property type="match status" value="1"/>
</dbReference>
<dbReference type="SUPFAM" id="SSF53756">
    <property type="entry name" value="UDP-Glycosyltransferase/glycogen phosphorylase"/>
    <property type="match status" value="1"/>
</dbReference>
<dbReference type="InterPro" id="IPR007235">
    <property type="entry name" value="Glyco_trans_28_C"/>
</dbReference>
<protein>
    <recommendedName>
        <fullName evidence="10">UDP-N-acetylglucosamine--N-acetylmuramyl-(pentapeptide) pyrophosphoryl-undecaprenol N-acetylglucosamine transferase</fullName>
        <ecNumber evidence="10">2.4.1.227</ecNumber>
    </recommendedName>
    <alternativeName>
        <fullName evidence="10">Undecaprenyl-PP-MurNAc-pentapeptide-UDPGlcNAc GlcNAc transferase</fullName>
    </alternativeName>
</protein>
<comment type="catalytic activity">
    <reaction evidence="10">
        <text>di-trans,octa-cis-undecaprenyl diphospho-N-acetyl-alpha-D-muramoyl-L-alanyl-D-glutamyl-meso-2,6-diaminopimeloyl-D-alanyl-D-alanine + UDP-N-acetyl-alpha-D-glucosamine = di-trans,octa-cis-undecaprenyl diphospho-[N-acetyl-alpha-D-glucosaminyl-(1-&gt;4)]-N-acetyl-alpha-D-muramoyl-L-alanyl-D-glutamyl-meso-2,6-diaminopimeloyl-D-alanyl-D-alanine + UDP + H(+)</text>
        <dbReference type="Rhea" id="RHEA:31227"/>
        <dbReference type="ChEBI" id="CHEBI:15378"/>
        <dbReference type="ChEBI" id="CHEBI:57705"/>
        <dbReference type="ChEBI" id="CHEBI:58223"/>
        <dbReference type="ChEBI" id="CHEBI:61387"/>
        <dbReference type="ChEBI" id="CHEBI:61388"/>
        <dbReference type="EC" id="2.4.1.227"/>
    </reaction>
</comment>
<feature type="domain" description="Glycosyltransferase family 28 N-terminal" evidence="12">
    <location>
        <begin position="11"/>
        <end position="149"/>
    </location>
</feature>
<sequence>MKSKNPKSLHVLIACGGTGGHLFPGIAVGEVLSARGHDVTLLISEKKIDSIAASGHKDLRFEKMPFLAMPRPWSPKMLGFLSGLWKGMAQCRKIIRQNEVSVVLGMGGFTSFAPLYAGKKEKCRTLIHESNAIPGKANKLNARYANTVLCGLEACIPHFSKHGDVRAVGTPVRSAMRTQSQEDPYEFFKLDPSKKTLLIMGGSQGARGVNRVVGMTLEQFEKMGIQVLHIAGPTDYEEVRDVYAKHLMLSQHVAAFCHRMDMAYRVADLAIARSGASSMSELAWFGVPSVLIPYPFAADDHQTRNAEVFASAGAARLLTEKEMNADVLADIVREILMNPERAEEMKRAAQKMAVRDSAEKIADLIEKGEPMPAPVSSSTVKPASTGGGKTPSTKPKGPSNHKAKSKSKHRR</sequence>
<comment type="similarity">
    <text evidence="10">Belongs to the glycosyltransferase 28 family. MurG subfamily.</text>
</comment>
<comment type="function">
    <text evidence="10">Cell wall formation. Catalyzes the transfer of a GlcNAc subunit on undecaprenyl-pyrophosphoryl-MurNAc-pentapeptide (lipid intermediate I) to form undecaprenyl-pyrophosphoryl-MurNAc-(pentapeptide)GlcNAc (lipid intermediate II).</text>
</comment>
<dbReference type="NCBIfam" id="TIGR01133">
    <property type="entry name" value="murG"/>
    <property type="match status" value="1"/>
</dbReference>
<keyword evidence="4 10" id="KW-0808">Transferase</keyword>
<feature type="binding site" evidence="10">
    <location>
        <position position="131"/>
    </location>
    <ligand>
        <name>UDP-N-acetyl-alpha-D-glucosamine</name>
        <dbReference type="ChEBI" id="CHEBI:57705"/>
    </ligand>
</feature>
<dbReference type="Pfam" id="PF04101">
    <property type="entry name" value="Glyco_tran_28_C"/>
    <property type="match status" value="1"/>
</dbReference>
<evidence type="ECO:0000259" key="13">
    <source>
        <dbReference type="Pfam" id="PF04101"/>
    </source>
</evidence>
<evidence type="ECO:0000256" key="7">
    <source>
        <dbReference type="ARBA" id="ARBA00023136"/>
    </source>
</evidence>
<dbReference type="InterPro" id="IPR006009">
    <property type="entry name" value="GlcNAc_MurG"/>
</dbReference>
<keyword evidence="8 10" id="KW-0131">Cell cycle</keyword>
<dbReference type="PANTHER" id="PTHR21015:SF22">
    <property type="entry name" value="GLYCOSYLTRANSFERASE"/>
    <property type="match status" value="1"/>
</dbReference>
<feature type="binding site" evidence="10">
    <location>
        <position position="203"/>
    </location>
    <ligand>
        <name>UDP-N-acetyl-alpha-D-glucosamine</name>
        <dbReference type="ChEBI" id="CHEBI:57705"/>
    </ligand>
</feature>
<dbReference type="Pfam" id="PF03033">
    <property type="entry name" value="Glyco_transf_28"/>
    <property type="match status" value="1"/>
</dbReference>
<dbReference type="GO" id="GO:0005975">
    <property type="term" value="P:carbohydrate metabolic process"/>
    <property type="evidence" value="ECO:0007669"/>
    <property type="project" value="InterPro"/>
</dbReference>
<gene>
    <name evidence="10" type="primary">murG</name>
    <name evidence="14" type="ORF">SAMN02745166_01896</name>
</gene>
<dbReference type="STRING" id="48467.SAMN02745166_01896"/>
<organism evidence="14 15">
    <name type="scientific">Prosthecobacter debontii</name>
    <dbReference type="NCBI Taxonomy" id="48467"/>
    <lineage>
        <taxon>Bacteria</taxon>
        <taxon>Pseudomonadati</taxon>
        <taxon>Verrucomicrobiota</taxon>
        <taxon>Verrucomicrobiia</taxon>
        <taxon>Verrucomicrobiales</taxon>
        <taxon>Verrucomicrobiaceae</taxon>
        <taxon>Prosthecobacter</taxon>
    </lineage>
</organism>
<dbReference type="AlphaFoldDB" id="A0A1T4XSB4"/>
<evidence type="ECO:0000313" key="14">
    <source>
        <dbReference type="EMBL" id="SKA92424.1"/>
    </source>
</evidence>
<keyword evidence="7 10" id="KW-0472">Membrane</keyword>
<evidence type="ECO:0000256" key="9">
    <source>
        <dbReference type="ARBA" id="ARBA00023316"/>
    </source>
</evidence>
<evidence type="ECO:0000256" key="8">
    <source>
        <dbReference type="ARBA" id="ARBA00023306"/>
    </source>
</evidence>
<proteinExistence type="inferred from homology"/>
<dbReference type="GO" id="GO:0005886">
    <property type="term" value="C:plasma membrane"/>
    <property type="evidence" value="ECO:0007669"/>
    <property type="project" value="UniProtKB-SubCell"/>
</dbReference>
<feature type="compositionally biased region" description="Basic residues" evidence="11">
    <location>
        <begin position="399"/>
        <end position="411"/>
    </location>
</feature>
<keyword evidence="15" id="KW-1185">Reference proteome</keyword>
<keyword evidence="6 10" id="KW-0573">Peptidoglycan synthesis</keyword>
<reference evidence="15" key="1">
    <citation type="submission" date="2017-02" db="EMBL/GenBank/DDBJ databases">
        <authorList>
            <person name="Varghese N."/>
            <person name="Submissions S."/>
        </authorList>
    </citation>
    <scope>NUCLEOTIDE SEQUENCE [LARGE SCALE GENOMIC DNA]</scope>
    <source>
        <strain evidence="15">ATCC 700200</strain>
    </source>
</reference>
<dbReference type="GO" id="GO:0071555">
    <property type="term" value="P:cell wall organization"/>
    <property type="evidence" value="ECO:0007669"/>
    <property type="project" value="UniProtKB-KW"/>
</dbReference>
<dbReference type="GO" id="GO:0008360">
    <property type="term" value="P:regulation of cell shape"/>
    <property type="evidence" value="ECO:0007669"/>
    <property type="project" value="UniProtKB-KW"/>
</dbReference>
<comment type="caution">
    <text evidence="10">Lacks conserved residue(s) required for the propagation of feature annotation.</text>
</comment>
<feature type="binding site" evidence="10">
    <location>
        <position position="173"/>
    </location>
    <ligand>
        <name>UDP-N-acetyl-alpha-D-glucosamine</name>
        <dbReference type="ChEBI" id="CHEBI:57705"/>
    </ligand>
</feature>
<evidence type="ECO:0000256" key="4">
    <source>
        <dbReference type="ARBA" id="ARBA00022679"/>
    </source>
</evidence>
<feature type="binding site" evidence="10">
    <location>
        <position position="302"/>
    </location>
    <ligand>
        <name>UDP-N-acetyl-alpha-D-glucosamine</name>
        <dbReference type="ChEBI" id="CHEBI:57705"/>
    </ligand>
</feature>
<keyword evidence="1 10" id="KW-1003">Cell membrane</keyword>
<dbReference type="Proteomes" id="UP000190774">
    <property type="component" value="Unassembled WGS sequence"/>
</dbReference>
<evidence type="ECO:0000256" key="6">
    <source>
        <dbReference type="ARBA" id="ARBA00022984"/>
    </source>
</evidence>
<evidence type="ECO:0000259" key="12">
    <source>
        <dbReference type="Pfam" id="PF03033"/>
    </source>
</evidence>
<evidence type="ECO:0000256" key="10">
    <source>
        <dbReference type="HAMAP-Rule" id="MF_00033"/>
    </source>
</evidence>
<dbReference type="Gene3D" id="3.40.50.2000">
    <property type="entry name" value="Glycogen Phosphorylase B"/>
    <property type="match status" value="2"/>
</dbReference>